<evidence type="ECO:0000256" key="2">
    <source>
        <dbReference type="ARBA" id="ARBA00010704"/>
    </source>
</evidence>
<evidence type="ECO:0000256" key="3">
    <source>
        <dbReference type="ARBA" id="ARBA00022448"/>
    </source>
</evidence>
<keyword evidence="4" id="KW-0967">Endosome</keyword>
<proteinExistence type="inferred from homology"/>
<dbReference type="AlphaFoldDB" id="A0A0L7R183"/>
<organism evidence="8 9">
    <name type="scientific">Habropoda laboriosa</name>
    <dbReference type="NCBI Taxonomy" id="597456"/>
    <lineage>
        <taxon>Eukaryota</taxon>
        <taxon>Metazoa</taxon>
        <taxon>Ecdysozoa</taxon>
        <taxon>Arthropoda</taxon>
        <taxon>Hexapoda</taxon>
        <taxon>Insecta</taxon>
        <taxon>Pterygota</taxon>
        <taxon>Neoptera</taxon>
        <taxon>Endopterygota</taxon>
        <taxon>Hymenoptera</taxon>
        <taxon>Apocrita</taxon>
        <taxon>Aculeata</taxon>
        <taxon>Apoidea</taxon>
        <taxon>Anthophila</taxon>
        <taxon>Apidae</taxon>
        <taxon>Habropoda</taxon>
    </lineage>
</organism>
<comment type="similarity">
    <text evidence="2">Belongs to the VPS35L family.</text>
</comment>
<gene>
    <name evidence="8" type="ORF">WH47_12094</name>
</gene>
<evidence type="ECO:0000256" key="1">
    <source>
        <dbReference type="ARBA" id="ARBA00004177"/>
    </source>
</evidence>
<dbReference type="GO" id="GO:0015031">
    <property type="term" value="P:protein transport"/>
    <property type="evidence" value="ECO:0007669"/>
    <property type="project" value="UniProtKB-KW"/>
</dbReference>
<comment type="subcellular location">
    <subcellularLocation>
        <location evidence="1">Endosome</location>
    </subcellularLocation>
</comment>
<dbReference type="EMBL" id="KQ414668">
    <property type="protein sequence ID" value="KOC64630.1"/>
    <property type="molecule type" value="Genomic_DNA"/>
</dbReference>
<evidence type="ECO:0000256" key="5">
    <source>
        <dbReference type="ARBA" id="ARBA00022927"/>
    </source>
</evidence>
<dbReference type="Proteomes" id="UP000053825">
    <property type="component" value="Unassembled WGS sequence"/>
</dbReference>
<evidence type="ECO:0000313" key="8">
    <source>
        <dbReference type="EMBL" id="KOC64630.1"/>
    </source>
</evidence>
<dbReference type="InterPro" id="IPR032135">
    <property type="entry name" value="DUF4817"/>
</dbReference>
<keyword evidence="5" id="KW-0653">Protein transport</keyword>
<name>A0A0L7R183_9HYME</name>
<reference evidence="8 9" key="1">
    <citation type="submission" date="2015-07" db="EMBL/GenBank/DDBJ databases">
        <title>The genome of Habropoda laboriosa.</title>
        <authorList>
            <person name="Pan H."/>
            <person name="Kapheim K."/>
        </authorList>
    </citation>
    <scope>NUCLEOTIDE SEQUENCE [LARGE SCALE GENOMIC DNA]</scope>
    <source>
        <strain evidence="8">0110345459</strain>
    </source>
</reference>
<evidence type="ECO:0000259" key="7">
    <source>
        <dbReference type="Pfam" id="PF16087"/>
    </source>
</evidence>
<dbReference type="PANTHER" id="PTHR13673:SF0">
    <property type="entry name" value="VPS35 ENDOSOMAL PROTEIN-SORTING FACTOR-LIKE"/>
    <property type="match status" value="1"/>
</dbReference>
<feature type="region of interest" description="Disordered" evidence="6">
    <location>
        <begin position="151"/>
        <end position="171"/>
    </location>
</feature>
<accession>A0A0L7R183</accession>
<dbReference type="InterPro" id="IPR029705">
    <property type="entry name" value="VPS35L"/>
</dbReference>
<dbReference type="PANTHER" id="PTHR13673">
    <property type="entry name" value="ESOPHAGEAL CANCER ASSOCIATED PROTEIN"/>
    <property type="match status" value="1"/>
</dbReference>
<protein>
    <submittedName>
        <fullName evidence="8">UPF0505 protein C16orf62 like protein</fullName>
    </submittedName>
</protein>
<feature type="domain" description="DUF4817" evidence="7">
    <location>
        <begin position="1"/>
        <end position="47"/>
    </location>
</feature>
<dbReference type="OrthoDB" id="1734063at2759"/>
<dbReference type="Pfam" id="PF16087">
    <property type="entry name" value="DUF4817"/>
    <property type="match status" value="1"/>
</dbReference>
<keyword evidence="9" id="KW-1185">Reference proteome</keyword>
<dbReference type="STRING" id="597456.A0A0L7R183"/>
<dbReference type="GO" id="GO:0032456">
    <property type="term" value="P:endocytic recycling"/>
    <property type="evidence" value="ECO:0007669"/>
    <property type="project" value="InterPro"/>
</dbReference>
<evidence type="ECO:0000313" key="9">
    <source>
        <dbReference type="Proteomes" id="UP000053825"/>
    </source>
</evidence>
<evidence type="ECO:0000256" key="4">
    <source>
        <dbReference type="ARBA" id="ARBA00022753"/>
    </source>
</evidence>
<sequence>MIIIYIESQKNSIKAKTLYAERYRNRCQPSRRTFKNVYYKWRQTGTLAFHNNERRKRVITKENEFNIFQNIIENANHYNEFHLYYLNIHQQISDTDFANRIEFCRWAQRKIQNKNSFFNLMLFSGEATFTNHESVNLIDGRSGVKRNVLRSTSTGSSTATPTPTHTPISGNSLADPLLSHSSFDGSDPLSQFAREELDPLSKMAADEWDYSCNVAAIGKKSRDTAEELVEPWSTRRTIILSKYTTLEKLSIVTSFLPGGEKVVKVQPSVGVVDKVRTRLEQLDDFEEGSVRQMLDLSQQQYTARIEQLNNELVQAWHSDQRVKALKIAIQCAKLLVDTSVMAFYPSKFVLITDTLDIFGKLVYERLKVKAEYYKPGSKVPTSLPDNFTPDMVPENAKETCRNWFYKISSIRELVPRLYVEMAIIKSYSFLTTSEFNTALLRITRMIRGIGNPLIAVYARCYLCRSLLEDVLSLCKDQANSSLLLNSVLTAFKPSYIAGRAIDFVNLIIAAEDDGFPQYILYRSLGECLVQESPLKEDCQSILNMIWKHITDLTKPNKFMHCVEVWIQFTAIHFSVNELNLFFGKIIDRLNPNKSFEHYYPQLQNIIEKVVSHTQDFESLLAMDNFLPLIDLFHKESIKVEVCKTIIEGLSAQTGPITDPIIINALMFIAKIMHDSVSALTVEDEKRQIGQLICALVQRVDYGRDFEKQLNFYAEARAVFPNLDTVHIQLVCVNRLSVDTRKIVRGHHTRRTSAFVRACAAFCFITIPSLTLVHTRLQLYLLSGQVALLNQCLGQADACFKAALSLVPEMPKTIDIDGRQKSSQPYLLSYLSNFLSTLLVVPDSPEHGVLYLMRGLLNAVQRCFEENTLTKTYLYLRVLDLLSTVVQENYPYHVDKVDSNDKLYGSDQKFISEVNKISSKIIEEILSQLKYLGSTDQLEKQVALALELFNCFVVRANLRDPQLAYMAVNLWNLCQRYDFVDSKVKMKMIAYMVQKSHHKEYEHFSDVLKKMLK</sequence>
<dbReference type="GO" id="GO:0005768">
    <property type="term" value="C:endosome"/>
    <property type="evidence" value="ECO:0007669"/>
    <property type="project" value="UniProtKB-SubCell"/>
</dbReference>
<feature type="compositionally biased region" description="Low complexity" evidence="6">
    <location>
        <begin position="151"/>
        <end position="169"/>
    </location>
</feature>
<evidence type="ECO:0000256" key="6">
    <source>
        <dbReference type="SAM" id="MobiDB-lite"/>
    </source>
</evidence>
<keyword evidence="3" id="KW-0813">Transport</keyword>